<dbReference type="InterPro" id="IPR024072">
    <property type="entry name" value="DHFR-like_dom_sf"/>
</dbReference>
<keyword evidence="3" id="KW-1185">Reference proteome</keyword>
<reference evidence="2 3" key="1">
    <citation type="submission" date="2024-06" db="EMBL/GenBank/DDBJ databases">
        <authorList>
            <person name="Kaempfer P."/>
            <person name="Viver T."/>
        </authorList>
    </citation>
    <scope>NUCLEOTIDE SEQUENCE [LARGE SCALE GENOMIC DNA]</scope>
    <source>
        <strain evidence="2 3">ST-87</strain>
    </source>
</reference>
<dbReference type="SUPFAM" id="SSF53597">
    <property type="entry name" value="Dihydrofolate reductase-like"/>
    <property type="match status" value="1"/>
</dbReference>
<name>A0ABW8XXA4_9FLAO</name>
<dbReference type="Proteomes" id="UP001629260">
    <property type="component" value="Unassembled WGS sequence"/>
</dbReference>
<dbReference type="RefSeq" id="WP_408082188.1">
    <property type="nucleotide sequence ID" value="NZ_JBELQA010000007.1"/>
</dbReference>
<dbReference type="PANTHER" id="PTHR38011">
    <property type="entry name" value="DIHYDROFOLATE REDUCTASE FAMILY PROTEIN (AFU_ORTHOLOGUE AFUA_8G06820)"/>
    <property type="match status" value="1"/>
</dbReference>
<feature type="domain" description="Bacterial bifunctional deaminase-reductase C-terminal" evidence="1">
    <location>
        <begin position="2"/>
        <end position="168"/>
    </location>
</feature>
<evidence type="ECO:0000313" key="3">
    <source>
        <dbReference type="Proteomes" id="UP001629260"/>
    </source>
</evidence>
<sequence>MRKISLFIAMSLDGYIAKPDDDLSFLKIVEKEGEDYGYAEFTSKIDTIIIGRKTYDYVIKEIGTSHYDNGQRDIYVITRTERPKVGRTTFYTGNLNELVERLKSENGMNIYCDGGAEVINELLKHNLIDEFIISIIPVILGDGTKLFKDGRPEQALEFIEAKTFDAGLAQLHYKRKIK</sequence>
<dbReference type="EMBL" id="JBELQA010000007">
    <property type="protein sequence ID" value="MFL9831720.1"/>
    <property type="molecule type" value="Genomic_DNA"/>
</dbReference>
<dbReference type="Gene3D" id="3.40.430.10">
    <property type="entry name" value="Dihydrofolate Reductase, subunit A"/>
    <property type="match status" value="1"/>
</dbReference>
<comment type="caution">
    <text evidence="2">The sequence shown here is derived from an EMBL/GenBank/DDBJ whole genome shotgun (WGS) entry which is preliminary data.</text>
</comment>
<evidence type="ECO:0000313" key="2">
    <source>
        <dbReference type="EMBL" id="MFL9831720.1"/>
    </source>
</evidence>
<dbReference type="Pfam" id="PF01872">
    <property type="entry name" value="RibD_C"/>
    <property type="match status" value="1"/>
</dbReference>
<organism evidence="2 3">
    <name type="scientific">Flavobacterium plantiphilum</name>
    <dbReference type="NCBI Taxonomy" id="3163297"/>
    <lineage>
        <taxon>Bacteria</taxon>
        <taxon>Pseudomonadati</taxon>
        <taxon>Bacteroidota</taxon>
        <taxon>Flavobacteriia</taxon>
        <taxon>Flavobacteriales</taxon>
        <taxon>Flavobacteriaceae</taxon>
        <taxon>Flavobacterium</taxon>
    </lineage>
</organism>
<proteinExistence type="predicted"/>
<accession>A0ABW8XXA4</accession>
<gene>
    <name evidence="2" type="ORF">ABS764_12760</name>
</gene>
<evidence type="ECO:0000259" key="1">
    <source>
        <dbReference type="Pfam" id="PF01872"/>
    </source>
</evidence>
<dbReference type="InterPro" id="IPR050765">
    <property type="entry name" value="Riboflavin_Biosynth_HTPR"/>
</dbReference>
<dbReference type="InterPro" id="IPR002734">
    <property type="entry name" value="RibDG_C"/>
</dbReference>
<protein>
    <submittedName>
        <fullName evidence="2">Dihydrofolate reductase family protein</fullName>
    </submittedName>
</protein>
<dbReference type="PANTHER" id="PTHR38011:SF11">
    <property type="entry name" value="2,5-DIAMINO-6-RIBOSYLAMINO-4(3H)-PYRIMIDINONE 5'-PHOSPHATE REDUCTASE"/>
    <property type="match status" value="1"/>
</dbReference>